<name>A0A242K3E0_9ENTE</name>
<evidence type="ECO:0000313" key="4">
    <source>
        <dbReference type="Proteomes" id="UP000195141"/>
    </source>
</evidence>
<proteinExistence type="predicted"/>
<keyword evidence="1" id="KW-0812">Transmembrane</keyword>
<keyword evidence="4" id="KW-1185">Reference proteome</keyword>
<sequence>MNLFEFMGEHPYLTAFIVYMIYYAILNICQVIISSKKGE</sequence>
<accession>A0A242K3E0</accession>
<dbReference type="EMBL" id="NGMM01000005">
    <property type="protein sequence ID" value="OTP13421.1"/>
    <property type="molecule type" value="Genomic_DNA"/>
</dbReference>
<dbReference type="EMBL" id="CP147247">
    <property type="protein sequence ID" value="WYJ90188.1"/>
    <property type="molecule type" value="Genomic_DNA"/>
</dbReference>
<gene>
    <name evidence="3" type="ORF">A5888_001916</name>
    <name evidence="2" type="ORF">A5888_002899</name>
</gene>
<evidence type="ECO:0000313" key="3">
    <source>
        <dbReference type="EMBL" id="WYJ90188.1"/>
    </source>
</evidence>
<dbReference type="AlphaFoldDB" id="A0A242K3E0"/>
<evidence type="ECO:0000256" key="1">
    <source>
        <dbReference type="SAM" id="Phobius"/>
    </source>
</evidence>
<keyword evidence="1" id="KW-0472">Membrane</keyword>
<keyword evidence="1" id="KW-1133">Transmembrane helix</keyword>
<feature type="transmembrane region" description="Helical" evidence="1">
    <location>
        <begin position="12"/>
        <end position="33"/>
    </location>
</feature>
<reference evidence="3" key="2">
    <citation type="submission" date="2017-05" db="EMBL/GenBank/DDBJ databases">
        <authorList>
            <consortium name="The Broad Institute Genomics Platform"/>
            <consortium name="The Broad Institute Genomic Center for Infectious Diseases"/>
            <person name="Earl A."/>
            <person name="Manson A."/>
            <person name="Schwartman J."/>
            <person name="Gilmore M."/>
            <person name="Abouelleil A."/>
            <person name="Cao P."/>
            <person name="Chapman S."/>
            <person name="Cusick C."/>
            <person name="Shea T."/>
            <person name="Young S."/>
            <person name="Neafsey D."/>
            <person name="Nusbaum C."/>
            <person name="Birren B."/>
        </authorList>
    </citation>
    <scope>NUCLEOTIDE SEQUENCE</scope>
    <source>
        <strain evidence="3">9E7_DIV0242</strain>
    </source>
</reference>
<protein>
    <submittedName>
        <fullName evidence="2">Uncharacterized protein</fullName>
    </submittedName>
</protein>
<evidence type="ECO:0000313" key="2">
    <source>
        <dbReference type="EMBL" id="OTP13421.1"/>
    </source>
</evidence>
<organism evidence="2">
    <name type="scientific">Candidatus Enterococcus clewellii</name>
    <dbReference type="NCBI Taxonomy" id="1834193"/>
    <lineage>
        <taxon>Bacteria</taxon>
        <taxon>Bacillati</taxon>
        <taxon>Bacillota</taxon>
        <taxon>Bacilli</taxon>
        <taxon>Lactobacillales</taxon>
        <taxon>Enterococcaceae</taxon>
        <taxon>Enterococcus</taxon>
    </lineage>
</organism>
<dbReference type="Proteomes" id="UP000195141">
    <property type="component" value="Chromosome"/>
</dbReference>
<reference evidence="3" key="3">
    <citation type="submission" date="2024-03" db="EMBL/GenBank/DDBJ databases">
        <title>The Genome Sequence of Enterococcus sp. DIV0242b.</title>
        <authorList>
            <consortium name="The Broad Institute Genomics Platform"/>
            <consortium name="The Broad Institute Microbial Omics Core"/>
            <consortium name="The Broad Institute Genomic Center for Infectious Diseases"/>
            <person name="Earl A."/>
            <person name="Manson A."/>
            <person name="Gilmore M."/>
            <person name="Schwartman J."/>
            <person name="Shea T."/>
            <person name="Abouelleil A."/>
            <person name="Cao P."/>
            <person name="Chapman S."/>
            <person name="Cusick C."/>
            <person name="Young S."/>
            <person name="Neafsey D."/>
            <person name="Nusbaum C."/>
            <person name="Birren B."/>
        </authorList>
    </citation>
    <scope>NUCLEOTIDE SEQUENCE</scope>
    <source>
        <strain evidence="3">9E7_DIV0242</strain>
    </source>
</reference>
<reference evidence="2" key="1">
    <citation type="submission" date="2017-05" db="EMBL/GenBank/DDBJ databases">
        <title>The Genome Sequence of Enterococcus sp. 9E7_DIV0242.</title>
        <authorList>
            <consortium name="The Broad Institute Genomics Platform"/>
            <consortium name="The Broad Institute Genomic Center for Infectious Diseases"/>
            <person name="Earl A."/>
            <person name="Manson A."/>
            <person name="Schwartman J."/>
            <person name="Gilmore M."/>
            <person name="Abouelleil A."/>
            <person name="Cao P."/>
            <person name="Chapman S."/>
            <person name="Cusick C."/>
            <person name="Shea T."/>
            <person name="Young S."/>
            <person name="Neafsey D."/>
            <person name="Nusbaum C."/>
            <person name="Birren B."/>
        </authorList>
    </citation>
    <scope>NUCLEOTIDE SEQUENCE [LARGE SCALE GENOMIC DNA]</scope>
    <source>
        <strain evidence="2">9E7_DIV0242</strain>
    </source>
</reference>